<sequence length="177" mass="18355">MAKLVADSFMISLLATLSTVLGCGVVPAGQARSSTFNVTGLTTLPIAMAYSTAPAVQAQVPGIASSEGGAQTFVMRLVMRNIADADSKCIIVGSTVTAICAKMMRGMCSAPAANMVEITAVPSQHLTISGTLSTTNVVMANWSRMMWQSVVDRAIRMLTSGSFGVHFFSARATVGGN</sequence>
<gene>
    <name evidence="2" type="ORF">KIN20_026332</name>
</gene>
<dbReference type="EMBL" id="JAHQIW010005380">
    <property type="protein sequence ID" value="KAJ1365870.1"/>
    <property type="molecule type" value="Genomic_DNA"/>
</dbReference>
<keyword evidence="1" id="KW-0732">Signal</keyword>
<accession>A0AAD5MWJ6</accession>
<dbReference type="Proteomes" id="UP001196413">
    <property type="component" value="Unassembled WGS sequence"/>
</dbReference>
<evidence type="ECO:0000313" key="3">
    <source>
        <dbReference type="Proteomes" id="UP001196413"/>
    </source>
</evidence>
<keyword evidence="3" id="KW-1185">Reference proteome</keyword>
<feature type="signal peptide" evidence="1">
    <location>
        <begin position="1"/>
        <end position="22"/>
    </location>
</feature>
<name>A0AAD5MWJ6_PARTN</name>
<protein>
    <submittedName>
        <fullName evidence="2">Uncharacterized protein</fullName>
    </submittedName>
</protein>
<dbReference type="AlphaFoldDB" id="A0AAD5MWJ6"/>
<feature type="chain" id="PRO_5042281426" evidence="1">
    <location>
        <begin position="23"/>
        <end position="177"/>
    </location>
</feature>
<evidence type="ECO:0000313" key="2">
    <source>
        <dbReference type="EMBL" id="KAJ1365870.1"/>
    </source>
</evidence>
<reference evidence="2" key="1">
    <citation type="submission" date="2021-06" db="EMBL/GenBank/DDBJ databases">
        <title>Parelaphostrongylus tenuis whole genome reference sequence.</title>
        <authorList>
            <person name="Garwood T.J."/>
            <person name="Larsen P.A."/>
            <person name="Fountain-Jones N.M."/>
            <person name="Garbe J.R."/>
            <person name="Macchietto M.G."/>
            <person name="Kania S.A."/>
            <person name="Gerhold R.W."/>
            <person name="Richards J.E."/>
            <person name="Wolf T.M."/>
        </authorList>
    </citation>
    <scope>NUCLEOTIDE SEQUENCE</scope>
    <source>
        <strain evidence="2">MNPRO001-30</strain>
        <tissue evidence="2">Meninges</tissue>
    </source>
</reference>
<proteinExistence type="predicted"/>
<organism evidence="2 3">
    <name type="scientific">Parelaphostrongylus tenuis</name>
    <name type="common">Meningeal worm</name>
    <dbReference type="NCBI Taxonomy" id="148309"/>
    <lineage>
        <taxon>Eukaryota</taxon>
        <taxon>Metazoa</taxon>
        <taxon>Ecdysozoa</taxon>
        <taxon>Nematoda</taxon>
        <taxon>Chromadorea</taxon>
        <taxon>Rhabditida</taxon>
        <taxon>Rhabditina</taxon>
        <taxon>Rhabditomorpha</taxon>
        <taxon>Strongyloidea</taxon>
        <taxon>Metastrongylidae</taxon>
        <taxon>Parelaphostrongylus</taxon>
    </lineage>
</organism>
<evidence type="ECO:0000256" key="1">
    <source>
        <dbReference type="SAM" id="SignalP"/>
    </source>
</evidence>
<dbReference type="PROSITE" id="PS51257">
    <property type="entry name" value="PROKAR_LIPOPROTEIN"/>
    <property type="match status" value="1"/>
</dbReference>
<comment type="caution">
    <text evidence="2">The sequence shown here is derived from an EMBL/GenBank/DDBJ whole genome shotgun (WGS) entry which is preliminary data.</text>
</comment>